<dbReference type="PANTHER" id="PTHR19136">
    <property type="entry name" value="MOLYBDENUM COFACTOR GUANYLYLTRANSFERASE"/>
    <property type="match status" value="1"/>
</dbReference>
<sequence length="205" mass="22515">MRSGVILAGGYSTRFGDEDKATADLAGEPMIRRVADRLEGVVDDLVVNCRAEQRARLEAALAGVEIPVQYAEDPEPDQGPMAGIMTGLREADGEYAAVVACDMPFVDASFLDYLFERAAGHDAAVPQVEDEWFQTTQAVYRTEPMAQACAKALADDEHKIVVPLFRLDYVVVDAAEIREHATEDTFRNVNTREKLETARSAFGDE</sequence>
<gene>
    <name evidence="8" type="primary">mobA</name>
    <name evidence="10" type="ORF">ACFR9U_19520</name>
</gene>
<evidence type="ECO:0000256" key="5">
    <source>
        <dbReference type="ARBA" id="ARBA00022842"/>
    </source>
</evidence>
<dbReference type="SUPFAM" id="SSF53448">
    <property type="entry name" value="Nucleotide-diphospho-sugar transferases"/>
    <property type="match status" value="1"/>
</dbReference>
<comment type="caution">
    <text evidence="8">Lacks conserved residue(s) required for the propagation of feature annotation.</text>
</comment>
<feature type="binding site" evidence="8">
    <location>
        <position position="102"/>
    </location>
    <ligand>
        <name>Mg(2+)</name>
        <dbReference type="ChEBI" id="CHEBI:18420"/>
    </ligand>
</feature>
<dbReference type="GO" id="GO:0005525">
    <property type="term" value="F:GTP binding"/>
    <property type="evidence" value="ECO:0007669"/>
    <property type="project" value="UniProtKB-UniRule"/>
</dbReference>
<evidence type="ECO:0000256" key="3">
    <source>
        <dbReference type="ARBA" id="ARBA00022723"/>
    </source>
</evidence>
<dbReference type="GO" id="GO:0061603">
    <property type="term" value="F:molybdenum cofactor guanylyltransferase activity"/>
    <property type="evidence" value="ECO:0007669"/>
    <property type="project" value="UniProtKB-EC"/>
</dbReference>
<reference evidence="10 11" key="1">
    <citation type="journal article" date="2019" name="Int. J. Syst. Evol. Microbiol.">
        <title>The Global Catalogue of Microorganisms (GCM) 10K type strain sequencing project: providing services to taxonomists for standard genome sequencing and annotation.</title>
        <authorList>
            <consortium name="The Broad Institute Genomics Platform"/>
            <consortium name="The Broad Institute Genome Sequencing Center for Infectious Disease"/>
            <person name="Wu L."/>
            <person name="Ma J."/>
        </authorList>
    </citation>
    <scope>NUCLEOTIDE SEQUENCE [LARGE SCALE GENOMIC DNA]</scope>
    <source>
        <strain evidence="10 11">CGMCC 1.12125</strain>
    </source>
</reference>
<comment type="caution">
    <text evidence="10">The sequence shown here is derived from an EMBL/GenBank/DDBJ whole genome shotgun (WGS) entry which is preliminary data.</text>
</comment>
<evidence type="ECO:0000259" key="9">
    <source>
        <dbReference type="Pfam" id="PF12804"/>
    </source>
</evidence>
<dbReference type="EMBL" id="JBHUDJ010000014">
    <property type="protein sequence ID" value="MFD1589174.1"/>
    <property type="molecule type" value="Genomic_DNA"/>
</dbReference>
<dbReference type="GO" id="GO:0046872">
    <property type="term" value="F:metal ion binding"/>
    <property type="evidence" value="ECO:0007669"/>
    <property type="project" value="UniProtKB-KW"/>
</dbReference>
<dbReference type="AlphaFoldDB" id="A0ABD6CIL2"/>
<evidence type="ECO:0000256" key="6">
    <source>
        <dbReference type="ARBA" id="ARBA00023134"/>
    </source>
</evidence>
<name>A0ABD6CIL2_9EURY</name>
<keyword evidence="7 8" id="KW-0501">Molybdenum cofactor biosynthesis</keyword>
<keyword evidence="10" id="KW-0548">Nucleotidyltransferase</keyword>
<comment type="domain">
    <text evidence="8">The N-terminal domain determines nucleotide recognition and specific binding, while the C-terminal domain determines the specific binding to the target protein.</text>
</comment>
<feature type="domain" description="MobA-like NTP transferase" evidence="9">
    <location>
        <begin position="4"/>
        <end position="155"/>
    </location>
</feature>
<evidence type="ECO:0000256" key="4">
    <source>
        <dbReference type="ARBA" id="ARBA00022741"/>
    </source>
</evidence>
<organism evidence="10 11">
    <name type="scientific">Halorientalis brevis</name>
    <dbReference type="NCBI Taxonomy" id="1126241"/>
    <lineage>
        <taxon>Archaea</taxon>
        <taxon>Methanobacteriati</taxon>
        <taxon>Methanobacteriota</taxon>
        <taxon>Stenosarchaea group</taxon>
        <taxon>Halobacteria</taxon>
        <taxon>Halobacteriales</taxon>
        <taxon>Haloarculaceae</taxon>
        <taxon>Halorientalis</taxon>
    </lineage>
</organism>
<proteinExistence type="inferred from homology"/>
<keyword evidence="2 8" id="KW-0808">Transferase</keyword>
<comment type="function">
    <text evidence="8">Transfers a GMP moiety from GTP to Mo-molybdopterin (Mo-MPT) cofactor (Moco or molybdenum cofactor) to form Mo-molybdopterin guanine dinucleotide (Mo-MGD) cofactor.</text>
</comment>
<dbReference type="Proteomes" id="UP001597119">
    <property type="component" value="Unassembled WGS sequence"/>
</dbReference>
<dbReference type="InterPro" id="IPR025877">
    <property type="entry name" value="MobA-like_NTP_Trfase"/>
</dbReference>
<dbReference type="Pfam" id="PF12804">
    <property type="entry name" value="NTP_transf_3"/>
    <property type="match status" value="1"/>
</dbReference>
<protein>
    <recommendedName>
        <fullName evidence="8">Probable molybdenum cofactor guanylyltransferase</fullName>
        <shortName evidence="8">MoCo guanylyltransferase</shortName>
        <ecNumber evidence="8">2.7.7.77</ecNumber>
    </recommendedName>
    <alternativeName>
        <fullName evidence="8">GTP:molybdopterin guanylyltransferase</fullName>
    </alternativeName>
    <alternativeName>
        <fullName evidence="8">Mo-MPT guanylyltransferase</fullName>
    </alternativeName>
    <alternativeName>
        <fullName evidence="8">Molybdopterin guanylyltransferase</fullName>
    </alternativeName>
    <alternativeName>
        <fullName evidence="8">Molybdopterin-guanine dinucleotide synthase</fullName>
        <shortName evidence="8">MGD synthase</shortName>
    </alternativeName>
</protein>
<comment type="subcellular location">
    <subcellularLocation>
        <location evidence="8">Cytoplasm</location>
    </subcellularLocation>
</comment>
<evidence type="ECO:0000313" key="11">
    <source>
        <dbReference type="Proteomes" id="UP001597119"/>
    </source>
</evidence>
<dbReference type="RefSeq" id="WP_247378821.1">
    <property type="nucleotide sequence ID" value="NZ_JALLGV010000005.1"/>
</dbReference>
<keyword evidence="4 8" id="KW-0547">Nucleotide-binding</keyword>
<dbReference type="GO" id="GO:0006777">
    <property type="term" value="P:Mo-molybdopterin cofactor biosynthetic process"/>
    <property type="evidence" value="ECO:0007669"/>
    <property type="project" value="UniProtKB-KW"/>
</dbReference>
<evidence type="ECO:0000256" key="1">
    <source>
        <dbReference type="ARBA" id="ARBA00022490"/>
    </source>
</evidence>
<keyword evidence="5 8" id="KW-0460">Magnesium</keyword>
<comment type="catalytic activity">
    <reaction evidence="8">
        <text>Mo-molybdopterin + GTP + H(+) = Mo-molybdopterin guanine dinucleotide + diphosphate</text>
        <dbReference type="Rhea" id="RHEA:34243"/>
        <dbReference type="ChEBI" id="CHEBI:15378"/>
        <dbReference type="ChEBI" id="CHEBI:33019"/>
        <dbReference type="ChEBI" id="CHEBI:37565"/>
        <dbReference type="ChEBI" id="CHEBI:71302"/>
        <dbReference type="ChEBI" id="CHEBI:71310"/>
        <dbReference type="EC" id="2.7.7.77"/>
    </reaction>
</comment>
<dbReference type="HAMAP" id="MF_00316">
    <property type="entry name" value="MobA"/>
    <property type="match status" value="1"/>
</dbReference>
<dbReference type="PANTHER" id="PTHR19136:SF81">
    <property type="entry name" value="MOLYBDENUM COFACTOR GUANYLYLTRANSFERASE"/>
    <property type="match status" value="1"/>
</dbReference>
<keyword evidence="1 8" id="KW-0963">Cytoplasm</keyword>
<evidence type="ECO:0000256" key="2">
    <source>
        <dbReference type="ARBA" id="ARBA00022679"/>
    </source>
</evidence>
<dbReference type="Gene3D" id="3.90.550.10">
    <property type="entry name" value="Spore Coat Polysaccharide Biosynthesis Protein SpsA, Chain A"/>
    <property type="match status" value="1"/>
</dbReference>
<keyword evidence="11" id="KW-1185">Reference proteome</keyword>
<dbReference type="InterPro" id="IPR029044">
    <property type="entry name" value="Nucleotide-diphossugar_trans"/>
</dbReference>
<comment type="similarity">
    <text evidence="8">Belongs to the MobA family.</text>
</comment>
<dbReference type="EC" id="2.7.7.77" evidence="8"/>
<dbReference type="InterPro" id="IPR013482">
    <property type="entry name" value="Molybde_CF_guanTrfase"/>
</dbReference>
<dbReference type="CDD" id="cd02503">
    <property type="entry name" value="MobA"/>
    <property type="match status" value="1"/>
</dbReference>
<keyword evidence="6 8" id="KW-0342">GTP-binding</keyword>
<evidence type="ECO:0000256" key="7">
    <source>
        <dbReference type="ARBA" id="ARBA00023150"/>
    </source>
</evidence>
<feature type="binding site" evidence="8">
    <location>
        <position position="48"/>
    </location>
    <ligand>
        <name>GTP</name>
        <dbReference type="ChEBI" id="CHEBI:37565"/>
    </ligand>
</feature>
<accession>A0ABD6CIL2</accession>
<feature type="binding site" evidence="8">
    <location>
        <position position="20"/>
    </location>
    <ligand>
        <name>GTP</name>
        <dbReference type="ChEBI" id="CHEBI:37565"/>
    </ligand>
</feature>
<evidence type="ECO:0000313" key="10">
    <source>
        <dbReference type="EMBL" id="MFD1589174.1"/>
    </source>
</evidence>
<evidence type="ECO:0000256" key="8">
    <source>
        <dbReference type="HAMAP-Rule" id="MF_00316"/>
    </source>
</evidence>
<feature type="binding site" evidence="8">
    <location>
        <position position="102"/>
    </location>
    <ligand>
        <name>GTP</name>
        <dbReference type="ChEBI" id="CHEBI:37565"/>
    </ligand>
</feature>
<dbReference type="GO" id="GO:0005737">
    <property type="term" value="C:cytoplasm"/>
    <property type="evidence" value="ECO:0007669"/>
    <property type="project" value="UniProtKB-SubCell"/>
</dbReference>
<comment type="cofactor">
    <cofactor evidence="8">
        <name>Mg(2+)</name>
        <dbReference type="ChEBI" id="CHEBI:18420"/>
    </cofactor>
</comment>
<feature type="binding site" evidence="8">
    <location>
        <begin position="7"/>
        <end position="9"/>
    </location>
    <ligand>
        <name>GTP</name>
        <dbReference type="ChEBI" id="CHEBI:37565"/>
    </ligand>
</feature>
<keyword evidence="3 8" id="KW-0479">Metal-binding</keyword>